<comment type="caution">
    <text evidence="7">The sequence shown here is derived from an EMBL/GenBank/DDBJ whole genome shotgun (WGS) entry which is preliminary data.</text>
</comment>
<organism evidence="7">
    <name type="scientific">marine sediment metagenome</name>
    <dbReference type="NCBI Taxonomy" id="412755"/>
    <lineage>
        <taxon>unclassified sequences</taxon>
        <taxon>metagenomes</taxon>
        <taxon>ecological metagenomes</taxon>
    </lineage>
</organism>
<comment type="similarity">
    <text evidence="2">Belongs to the cytidine and deoxycytidylate deaminase family.</text>
</comment>
<dbReference type="CDD" id="cd01286">
    <property type="entry name" value="deoxycytidylate_deaminase"/>
    <property type="match status" value="1"/>
</dbReference>
<evidence type="ECO:0000256" key="5">
    <source>
        <dbReference type="ARBA" id="ARBA00022833"/>
    </source>
</evidence>
<feature type="domain" description="CMP/dCMP-type deaminase" evidence="6">
    <location>
        <begin position="5"/>
        <end position="131"/>
    </location>
</feature>
<keyword evidence="4" id="KW-0378">Hydrolase</keyword>
<dbReference type="SUPFAM" id="SSF53927">
    <property type="entry name" value="Cytidine deaminase-like"/>
    <property type="match status" value="1"/>
</dbReference>
<name>A0A0F9IY88_9ZZZZ</name>
<evidence type="ECO:0000256" key="2">
    <source>
        <dbReference type="ARBA" id="ARBA00006576"/>
    </source>
</evidence>
<accession>A0A0F9IY88</accession>
<gene>
    <name evidence="7" type="ORF">LCGC14_1523360</name>
</gene>
<evidence type="ECO:0000256" key="1">
    <source>
        <dbReference type="ARBA" id="ARBA00001947"/>
    </source>
</evidence>
<dbReference type="InterPro" id="IPR016193">
    <property type="entry name" value="Cytidine_deaminase-like"/>
</dbReference>
<dbReference type="InterPro" id="IPR002125">
    <property type="entry name" value="CMP_dCMP_dom"/>
</dbReference>
<dbReference type="EMBL" id="LAZR01011332">
    <property type="protein sequence ID" value="KKM62273.1"/>
    <property type="molecule type" value="Genomic_DNA"/>
</dbReference>
<dbReference type="PANTHER" id="PTHR11086:SF18">
    <property type="entry name" value="DEOXYCYTIDYLATE DEAMINASE"/>
    <property type="match status" value="1"/>
</dbReference>
<evidence type="ECO:0000259" key="6">
    <source>
        <dbReference type="PROSITE" id="PS51747"/>
    </source>
</evidence>
<dbReference type="InterPro" id="IPR035105">
    <property type="entry name" value="Deoxycytidylate_deaminase_dom"/>
</dbReference>
<dbReference type="Pfam" id="PF00383">
    <property type="entry name" value="dCMP_cyt_deam_1"/>
    <property type="match status" value="1"/>
</dbReference>
<dbReference type="InterPro" id="IPR016192">
    <property type="entry name" value="APOBEC/CMP_deaminase_Zn-bd"/>
</dbReference>
<keyword evidence="5" id="KW-0862">Zinc</keyword>
<dbReference type="GO" id="GO:0004132">
    <property type="term" value="F:dCMP deaminase activity"/>
    <property type="evidence" value="ECO:0007669"/>
    <property type="project" value="TreeGrafter"/>
</dbReference>
<dbReference type="GO" id="GO:0008270">
    <property type="term" value="F:zinc ion binding"/>
    <property type="evidence" value="ECO:0007669"/>
    <property type="project" value="InterPro"/>
</dbReference>
<dbReference type="PANTHER" id="PTHR11086">
    <property type="entry name" value="DEOXYCYTIDYLATE DEAMINASE-RELATED"/>
    <property type="match status" value="1"/>
</dbReference>
<reference evidence="7" key="1">
    <citation type="journal article" date="2015" name="Nature">
        <title>Complex archaea that bridge the gap between prokaryotes and eukaryotes.</title>
        <authorList>
            <person name="Spang A."/>
            <person name="Saw J.H."/>
            <person name="Jorgensen S.L."/>
            <person name="Zaremba-Niedzwiedzka K."/>
            <person name="Martijn J."/>
            <person name="Lind A.E."/>
            <person name="van Eijk R."/>
            <person name="Schleper C."/>
            <person name="Guy L."/>
            <person name="Ettema T.J."/>
        </authorList>
    </citation>
    <scope>NUCLEOTIDE SEQUENCE</scope>
</reference>
<evidence type="ECO:0000256" key="3">
    <source>
        <dbReference type="ARBA" id="ARBA00022723"/>
    </source>
</evidence>
<dbReference type="GO" id="GO:0005737">
    <property type="term" value="C:cytoplasm"/>
    <property type="evidence" value="ECO:0007669"/>
    <property type="project" value="TreeGrafter"/>
</dbReference>
<dbReference type="PROSITE" id="PS51747">
    <property type="entry name" value="CYT_DCMP_DEAMINASES_2"/>
    <property type="match status" value="1"/>
</dbReference>
<evidence type="ECO:0000313" key="7">
    <source>
        <dbReference type="EMBL" id="KKM62273.1"/>
    </source>
</evidence>
<dbReference type="InterPro" id="IPR015517">
    <property type="entry name" value="dCMP_deaminase-rel"/>
</dbReference>
<sequence length="167" mass="18552">MRRLSRDEYFLSMANIAAARATCDRLWCGCVIVVDGEIAATGYNGAPSGLSECDEVGHLMVNGHCKRTIHAEQNALYQAKKKYRNLNGAVAYINATPCEICLSELLKWGVKRVVCGSHYRSAEREESTLQLVSAWSAVIEYHPSPDISLTFGTEVEDVKRIQINRAE</sequence>
<protein>
    <recommendedName>
        <fullName evidence="6">CMP/dCMP-type deaminase domain-containing protein</fullName>
    </recommendedName>
</protein>
<dbReference type="PROSITE" id="PS00903">
    <property type="entry name" value="CYT_DCMP_DEAMINASES_1"/>
    <property type="match status" value="1"/>
</dbReference>
<evidence type="ECO:0000256" key="4">
    <source>
        <dbReference type="ARBA" id="ARBA00022801"/>
    </source>
</evidence>
<comment type="cofactor">
    <cofactor evidence="1">
        <name>Zn(2+)</name>
        <dbReference type="ChEBI" id="CHEBI:29105"/>
    </cofactor>
</comment>
<dbReference type="AlphaFoldDB" id="A0A0F9IY88"/>
<keyword evidence="3" id="KW-0479">Metal-binding</keyword>
<proteinExistence type="inferred from homology"/>
<dbReference type="Gene3D" id="3.40.140.10">
    <property type="entry name" value="Cytidine Deaminase, domain 2"/>
    <property type="match status" value="1"/>
</dbReference>